<dbReference type="FunFam" id="3.20.20.70:FF:000001">
    <property type="entry name" value="Pyridoxine biosynthesis protein PDX1"/>
    <property type="match status" value="1"/>
</dbReference>
<dbReference type="GO" id="GO:0042823">
    <property type="term" value="P:pyridoxal phosphate biosynthetic process"/>
    <property type="evidence" value="ECO:0007669"/>
    <property type="project" value="UniProtKB-UniPathway"/>
</dbReference>
<sequence>MATKTPVTNTNRNNGRADAVGEKNFVVKTGLARMLKGGVIMDVINAEQARIAEEAGACAVMALERVPADIRLEGGVARMSDPKMIKEIMAAVTIPVMAKSRIGHFVECQILEAIGVDYIDESEVLTPADNVHHVEKHQFSVPFVCGCRNLGEALRRISEGAAMIRTKGEAGTGDVVEAVRHMRTVSAEIQKASAMSDAELRVMAKDIQAPYELLRETAKLGRLPVVNFAAGGVATPADAALMMQLGCDGVFVGSGIFKSGDASKRAKAIVQAVTHFNDPKVLADVSEDIGEAMVGLNVSIMDVRHKMQSRGW</sequence>
<evidence type="ECO:0000256" key="10">
    <source>
        <dbReference type="PIRSR" id="PIRSR029271-51"/>
    </source>
</evidence>
<evidence type="ECO:0000259" key="12">
    <source>
        <dbReference type="Pfam" id="PF01680"/>
    </source>
</evidence>
<feature type="binding site" evidence="10">
    <location>
        <position position="171"/>
    </location>
    <ligand>
        <name>D-ribose 5-phosphate</name>
        <dbReference type="ChEBI" id="CHEBI:78346"/>
    </ligand>
</feature>
<dbReference type="PANTHER" id="PTHR31829">
    <property type="entry name" value="PYRIDOXAL 5'-PHOSPHATE SYNTHASE SUBUNIT SNZ1-RELATED"/>
    <property type="match status" value="1"/>
</dbReference>
<dbReference type="AlphaFoldDB" id="A0A420IPZ8"/>
<dbReference type="GO" id="GO:0008615">
    <property type="term" value="P:pyridoxine biosynthetic process"/>
    <property type="evidence" value="ECO:0007669"/>
    <property type="project" value="TreeGrafter"/>
</dbReference>
<evidence type="ECO:0000313" key="14">
    <source>
        <dbReference type="Proteomes" id="UP000285326"/>
    </source>
</evidence>
<reference evidence="13 14" key="1">
    <citation type="journal article" date="2018" name="BMC Genomics">
        <title>Comparative genome analyses reveal sequence features reflecting distinct modes of host-adaptation between dicot and monocot powdery mildew.</title>
        <authorList>
            <person name="Wu Y."/>
            <person name="Ma X."/>
            <person name="Pan Z."/>
            <person name="Kale S.D."/>
            <person name="Song Y."/>
            <person name="King H."/>
            <person name="Zhang Q."/>
            <person name="Presley C."/>
            <person name="Deng X."/>
            <person name="Wei C.I."/>
            <person name="Xiao S."/>
        </authorList>
    </citation>
    <scope>NUCLEOTIDE SEQUENCE [LARGE SCALE GENOMIC DNA]</scope>
    <source>
        <strain evidence="13">UMSG1</strain>
    </source>
</reference>
<dbReference type="NCBIfam" id="TIGR00343">
    <property type="entry name" value="pyridoxal 5'-phosphate synthase lyase subunit PdxS"/>
    <property type="match status" value="1"/>
</dbReference>
<evidence type="ECO:0000313" key="13">
    <source>
        <dbReference type="EMBL" id="RKF76628.1"/>
    </source>
</evidence>
<keyword evidence="5" id="KW-0456">Lyase</keyword>
<dbReference type="InterPro" id="IPR011060">
    <property type="entry name" value="RibuloseP-bd_barrel"/>
</dbReference>
<dbReference type="Pfam" id="PF01680">
    <property type="entry name" value="SOR_SNZ"/>
    <property type="match status" value="1"/>
</dbReference>
<feature type="binding site" evidence="10">
    <location>
        <position position="42"/>
    </location>
    <ligand>
        <name>D-ribose 5-phosphate</name>
        <dbReference type="ChEBI" id="CHEBI:78346"/>
    </ligand>
</feature>
<accession>A0A420IPZ8</accession>
<comment type="catalytic activity">
    <reaction evidence="8">
        <text>aldehydo-D-ribose 5-phosphate + D-glyceraldehyde 3-phosphate + L-glutamine = pyridoxal 5'-phosphate + L-glutamate + phosphate + 3 H2O + H(+)</text>
        <dbReference type="Rhea" id="RHEA:31507"/>
        <dbReference type="ChEBI" id="CHEBI:15377"/>
        <dbReference type="ChEBI" id="CHEBI:15378"/>
        <dbReference type="ChEBI" id="CHEBI:29985"/>
        <dbReference type="ChEBI" id="CHEBI:43474"/>
        <dbReference type="ChEBI" id="CHEBI:58273"/>
        <dbReference type="ChEBI" id="CHEBI:58359"/>
        <dbReference type="ChEBI" id="CHEBI:59776"/>
        <dbReference type="ChEBI" id="CHEBI:597326"/>
        <dbReference type="EC" id="4.3.3.6"/>
    </reaction>
</comment>
<comment type="similarity">
    <text evidence="2 11">Belongs to the PdxS/SNZ family.</text>
</comment>
<dbReference type="GO" id="GO:0006520">
    <property type="term" value="P:amino acid metabolic process"/>
    <property type="evidence" value="ECO:0007669"/>
    <property type="project" value="TreeGrafter"/>
</dbReference>
<evidence type="ECO:0000256" key="11">
    <source>
        <dbReference type="PROSITE-ProRule" id="PRU00481"/>
    </source>
</evidence>
<evidence type="ECO:0000256" key="5">
    <source>
        <dbReference type="ARBA" id="ARBA00023239"/>
    </source>
</evidence>
<gene>
    <name evidence="13" type="ORF">GcM1_225005</name>
</gene>
<evidence type="ECO:0000256" key="2">
    <source>
        <dbReference type="ARBA" id="ARBA00007281"/>
    </source>
</evidence>
<dbReference type="EC" id="4.3.3.6" evidence="3"/>
<dbReference type="Proteomes" id="UP000285326">
    <property type="component" value="Unassembled WGS sequence"/>
</dbReference>
<evidence type="ECO:0000256" key="6">
    <source>
        <dbReference type="ARBA" id="ARBA00023270"/>
    </source>
</evidence>
<dbReference type="InterPro" id="IPR013785">
    <property type="entry name" value="Aldolase_TIM"/>
</dbReference>
<dbReference type="NCBIfam" id="NF003215">
    <property type="entry name" value="PRK04180.1"/>
    <property type="match status" value="1"/>
</dbReference>
<feature type="domain" description="PdxS/SNZ N-terminal" evidence="12">
    <location>
        <begin position="25"/>
        <end position="230"/>
    </location>
</feature>
<evidence type="ECO:0000256" key="7">
    <source>
        <dbReference type="ARBA" id="ARBA00037142"/>
    </source>
</evidence>
<comment type="caution">
    <text evidence="13">The sequence shown here is derived from an EMBL/GenBank/DDBJ whole genome shotgun (WGS) entry which is preliminary data.</text>
</comment>
<dbReference type="PANTHER" id="PTHR31829:SF0">
    <property type="entry name" value="PYRIDOXAL 5'-PHOSPHATE SYNTHASE SUBUNIT SNZ1-RELATED"/>
    <property type="match status" value="1"/>
</dbReference>
<evidence type="ECO:0000256" key="9">
    <source>
        <dbReference type="PIRSR" id="PIRSR029271-50"/>
    </source>
</evidence>
<dbReference type="CDD" id="cd04727">
    <property type="entry name" value="pdxS"/>
    <property type="match status" value="1"/>
</dbReference>
<name>A0A420IPZ8_9PEZI</name>
<dbReference type="SUPFAM" id="SSF51366">
    <property type="entry name" value="Ribulose-phoshate binding barrel"/>
    <property type="match status" value="1"/>
</dbReference>
<dbReference type="EMBL" id="MCBS01022594">
    <property type="protein sequence ID" value="RKF76628.1"/>
    <property type="molecule type" value="Genomic_DNA"/>
</dbReference>
<comment type="function">
    <text evidence="7">Catalyzes the formation of pyridoxal 5'-phosphate from ribose 5-phosphate (RBP), glyceraldehyde 3-phosphate (G3P) and ammonia. The ammonia is provided by PDX2. Can also use ribulose 5-phosphate and dihydroxyacetone phosphate as substrates, resulting from enzyme-catalyzed isomerization of RBP and G3P, respectively. Also plays an indirect role in resistance to singlet oxygen-generating photosensitizers.</text>
</comment>
<organism evidence="13 14">
    <name type="scientific">Golovinomyces cichoracearum</name>
    <dbReference type="NCBI Taxonomy" id="62708"/>
    <lineage>
        <taxon>Eukaryota</taxon>
        <taxon>Fungi</taxon>
        <taxon>Dikarya</taxon>
        <taxon>Ascomycota</taxon>
        <taxon>Pezizomycotina</taxon>
        <taxon>Leotiomycetes</taxon>
        <taxon>Erysiphales</taxon>
        <taxon>Erysiphaceae</taxon>
        <taxon>Golovinomyces</taxon>
    </lineage>
</organism>
<keyword evidence="4" id="KW-0663">Pyridoxal phosphate</keyword>
<feature type="binding site" evidence="10">
    <location>
        <position position="232"/>
    </location>
    <ligand>
        <name>D-ribose 5-phosphate</name>
        <dbReference type="ChEBI" id="CHEBI:78346"/>
    </ligand>
</feature>
<protein>
    <recommendedName>
        <fullName evidence="3">pyridoxal 5'-phosphate synthase (glutamine hydrolyzing)</fullName>
        <ecNumber evidence="3">4.3.3.6</ecNumber>
    </recommendedName>
</protein>
<dbReference type="HAMAP" id="MF_01824">
    <property type="entry name" value="PdxS"/>
    <property type="match status" value="1"/>
</dbReference>
<feature type="binding site" evidence="10">
    <location>
        <position position="183"/>
    </location>
    <ligand>
        <name>D-glyceraldehyde 3-phosphate</name>
        <dbReference type="ChEBI" id="CHEBI:59776"/>
    </ligand>
</feature>
<feature type="active site" description="Schiff-base intermediate with D-ribose 5-phosphate" evidence="9">
    <location>
        <position position="99"/>
    </location>
</feature>
<dbReference type="PROSITE" id="PS51129">
    <property type="entry name" value="PDXS_SNZ_2"/>
    <property type="match status" value="1"/>
</dbReference>
<evidence type="ECO:0000256" key="1">
    <source>
        <dbReference type="ARBA" id="ARBA00004737"/>
    </source>
</evidence>
<dbReference type="InterPro" id="IPR033755">
    <property type="entry name" value="PdxS/SNZ_N"/>
</dbReference>
<dbReference type="PIRSF" id="PIRSF029271">
    <property type="entry name" value="Pdx1"/>
    <property type="match status" value="1"/>
</dbReference>
<evidence type="ECO:0000256" key="3">
    <source>
        <dbReference type="ARBA" id="ARBA00012084"/>
    </source>
</evidence>
<keyword evidence="6 9" id="KW-0704">Schiff base</keyword>
<feature type="binding site" evidence="10">
    <location>
        <begin position="253"/>
        <end position="254"/>
    </location>
    <ligand>
        <name>D-ribose 5-phosphate</name>
        <dbReference type="ChEBI" id="CHEBI:78346"/>
    </ligand>
</feature>
<dbReference type="GO" id="GO:0036381">
    <property type="term" value="F:pyridoxal 5'-phosphate synthase (glutamine hydrolysing) activity"/>
    <property type="evidence" value="ECO:0007669"/>
    <property type="project" value="UniProtKB-EC"/>
</dbReference>
<dbReference type="InterPro" id="IPR001852">
    <property type="entry name" value="PdxS/SNZ"/>
</dbReference>
<evidence type="ECO:0000256" key="8">
    <source>
        <dbReference type="ARBA" id="ARBA00047992"/>
    </source>
</evidence>
<comment type="pathway">
    <text evidence="1">Cofactor biosynthesis; pyridoxal 5'-phosphate biosynthesis.</text>
</comment>
<dbReference type="UniPathway" id="UPA00245"/>
<dbReference type="PROSITE" id="PS01235">
    <property type="entry name" value="PDXS_SNZ_1"/>
    <property type="match status" value="1"/>
</dbReference>
<dbReference type="Gene3D" id="3.20.20.70">
    <property type="entry name" value="Aldolase class I"/>
    <property type="match status" value="1"/>
</dbReference>
<proteinExistence type="inferred from homology"/>
<evidence type="ECO:0000256" key="4">
    <source>
        <dbReference type="ARBA" id="ARBA00022898"/>
    </source>
</evidence>